<comment type="caution">
    <text evidence="3">The sequence shown here is derived from an EMBL/GenBank/DDBJ whole genome shotgun (WGS) entry which is preliminary data.</text>
</comment>
<gene>
    <name evidence="3" type="ORF">GON03_17530</name>
</gene>
<keyword evidence="4" id="KW-1185">Reference proteome</keyword>
<feature type="chain" id="PRO_5027024249" evidence="2">
    <location>
        <begin position="41"/>
        <end position="90"/>
    </location>
</feature>
<dbReference type="EMBL" id="WSEK01000004">
    <property type="protein sequence ID" value="MVQ50991.1"/>
    <property type="molecule type" value="Genomic_DNA"/>
</dbReference>
<dbReference type="Proteomes" id="UP000473525">
    <property type="component" value="Unassembled WGS sequence"/>
</dbReference>
<sequence length="90" mass="8770">MNDSPRRRLLRTARMTTIGIVATAAAGTAALTAAASHATAQNGVGGGDSGTSDVTGWSNRSSSLDSPSGSSPGIVQVPSDSQPQGGSNAS</sequence>
<protein>
    <submittedName>
        <fullName evidence="3">Uncharacterized protein</fullName>
    </submittedName>
</protein>
<feature type="compositionally biased region" description="Polar residues" evidence="1">
    <location>
        <begin position="78"/>
        <end position="90"/>
    </location>
</feature>
<evidence type="ECO:0000256" key="2">
    <source>
        <dbReference type="SAM" id="SignalP"/>
    </source>
</evidence>
<dbReference type="AlphaFoldDB" id="A0A6L6XU95"/>
<name>A0A6L6XU95_9ACTN</name>
<dbReference type="InterPro" id="IPR006311">
    <property type="entry name" value="TAT_signal"/>
</dbReference>
<feature type="region of interest" description="Disordered" evidence="1">
    <location>
        <begin position="36"/>
        <end position="90"/>
    </location>
</feature>
<feature type="compositionally biased region" description="Low complexity" evidence="1">
    <location>
        <begin position="50"/>
        <end position="71"/>
    </location>
</feature>
<evidence type="ECO:0000313" key="4">
    <source>
        <dbReference type="Proteomes" id="UP000473525"/>
    </source>
</evidence>
<dbReference type="RefSeq" id="WP_157344217.1">
    <property type="nucleotide sequence ID" value="NZ_WSEK01000004.1"/>
</dbReference>
<evidence type="ECO:0000256" key="1">
    <source>
        <dbReference type="SAM" id="MobiDB-lite"/>
    </source>
</evidence>
<accession>A0A6L6XU95</accession>
<evidence type="ECO:0000313" key="3">
    <source>
        <dbReference type="EMBL" id="MVQ50991.1"/>
    </source>
</evidence>
<proteinExistence type="predicted"/>
<feature type="signal peptide" evidence="2">
    <location>
        <begin position="1"/>
        <end position="40"/>
    </location>
</feature>
<dbReference type="PROSITE" id="PS51318">
    <property type="entry name" value="TAT"/>
    <property type="match status" value="1"/>
</dbReference>
<reference evidence="3 4" key="1">
    <citation type="submission" date="2019-12" db="EMBL/GenBank/DDBJ databases">
        <authorList>
            <person name="Huq M.A."/>
        </authorList>
    </citation>
    <scope>NUCLEOTIDE SEQUENCE [LARGE SCALE GENOMIC DNA]</scope>
    <source>
        <strain evidence="3 4">MAH-18</strain>
    </source>
</reference>
<organism evidence="3 4">
    <name type="scientific">Nocardioides agri</name>
    <dbReference type="NCBI Taxonomy" id="2682843"/>
    <lineage>
        <taxon>Bacteria</taxon>
        <taxon>Bacillati</taxon>
        <taxon>Actinomycetota</taxon>
        <taxon>Actinomycetes</taxon>
        <taxon>Propionibacteriales</taxon>
        <taxon>Nocardioidaceae</taxon>
        <taxon>Nocardioides</taxon>
    </lineage>
</organism>
<keyword evidence="2" id="KW-0732">Signal</keyword>